<evidence type="ECO:0000256" key="2">
    <source>
        <dbReference type="ARBA" id="ARBA00022729"/>
    </source>
</evidence>
<dbReference type="PANTHER" id="PTHR24043:SF8">
    <property type="entry name" value="EGF-LIKE DOMAIN-CONTAINING PROTEIN"/>
    <property type="match status" value="1"/>
</dbReference>
<dbReference type="InterPro" id="IPR000742">
    <property type="entry name" value="EGF"/>
</dbReference>
<evidence type="ECO:0000256" key="3">
    <source>
        <dbReference type="ARBA" id="ARBA00022737"/>
    </source>
</evidence>
<keyword evidence="2" id="KW-0732">Signal</keyword>
<keyword evidence="1 5" id="KW-0245">EGF-like domain</keyword>
<evidence type="ECO:0000313" key="7">
    <source>
        <dbReference type="EMBL" id="EEN56429.1"/>
    </source>
</evidence>
<dbReference type="PROSITE" id="PS50026">
    <property type="entry name" value="EGF_3"/>
    <property type="match status" value="1"/>
</dbReference>
<reference evidence="7" key="1">
    <citation type="journal article" date="2008" name="Nature">
        <title>The amphioxus genome and the evolution of the chordate karyotype.</title>
        <authorList>
            <consortium name="US DOE Joint Genome Institute (JGI-PGF)"/>
            <person name="Putnam N.H."/>
            <person name="Butts T."/>
            <person name="Ferrier D.E.K."/>
            <person name="Furlong R.F."/>
            <person name="Hellsten U."/>
            <person name="Kawashima T."/>
            <person name="Robinson-Rechavi M."/>
            <person name="Shoguchi E."/>
            <person name="Terry A."/>
            <person name="Yu J.-K."/>
            <person name="Benito-Gutierrez E.L."/>
            <person name="Dubchak I."/>
            <person name="Garcia-Fernandez J."/>
            <person name="Gibson-Brown J.J."/>
            <person name="Grigoriev I.V."/>
            <person name="Horton A.C."/>
            <person name="de Jong P.J."/>
            <person name="Jurka J."/>
            <person name="Kapitonov V.V."/>
            <person name="Kohara Y."/>
            <person name="Kuroki Y."/>
            <person name="Lindquist E."/>
            <person name="Lucas S."/>
            <person name="Osoegawa K."/>
            <person name="Pennacchio L.A."/>
            <person name="Salamov A.A."/>
            <person name="Satou Y."/>
            <person name="Sauka-Spengler T."/>
            <person name="Schmutz J."/>
            <person name="Shin-I T."/>
            <person name="Toyoda A."/>
            <person name="Bronner-Fraser M."/>
            <person name="Fujiyama A."/>
            <person name="Holland L.Z."/>
            <person name="Holland P.W.H."/>
            <person name="Satoh N."/>
            <person name="Rokhsar D.S."/>
        </authorList>
    </citation>
    <scope>NUCLEOTIDE SEQUENCE [LARGE SCALE GENOMIC DNA]</scope>
    <source>
        <strain evidence="7">S238N-H82</strain>
        <tissue evidence="7">Testes</tissue>
    </source>
</reference>
<dbReference type="GO" id="GO:0005044">
    <property type="term" value="F:scavenger receptor activity"/>
    <property type="evidence" value="ECO:0007669"/>
    <property type="project" value="InterPro"/>
</dbReference>
<dbReference type="InParanoid" id="C3YT62"/>
<dbReference type="InterPro" id="IPR042635">
    <property type="entry name" value="MEGF10/SREC1/2-like"/>
</dbReference>
<dbReference type="FunFam" id="2.170.300.10:FF:000041">
    <property type="entry name" value="Tyrosine protein kinase receptor tie-1, putative"/>
    <property type="match status" value="1"/>
</dbReference>
<comment type="caution">
    <text evidence="5">Lacks conserved residue(s) required for the propagation of feature annotation.</text>
</comment>
<evidence type="ECO:0000256" key="4">
    <source>
        <dbReference type="ARBA" id="ARBA00023157"/>
    </source>
</evidence>
<dbReference type="PANTHER" id="PTHR24043">
    <property type="entry name" value="SCAVENGER RECEPTOR CLASS F"/>
    <property type="match status" value="1"/>
</dbReference>
<sequence length="126" mass="13365">CPEGKYGRNCGEPCLCQYGASCHSFTGACYCAPGWTGRYCDQSCPDGMWGSRCEKTCNCSAKATCYRDRGCVCWAGLTGGDCDLQCPDGTWGKNCTGNCTCADGEFCSPLNGDCIKGKSNVLFGFS</sequence>
<dbReference type="PROSITE" id="PS00022">
    <property type="entry name" value="EGF_1"/>
    <property type="match status" value="1"/>
</dbReference>
<gene>
    <name evidence="7" type="ORF">BRAFLDRAFT_237352</name>
</gene>
<dbReference type="Pfam" id="PF00053">
    <property type="entry name" value="EGF_laminin"/>
    <property type="match status" value="1"/>
</dbReference>
<evidence type="ECO:0000259" key="6">
    <source>
        <dbReference type="PROSITE" id="PS50026"/>
    </source>
</evidence>
<protein>
    <recommendedName>
        <fullName evidence="6">EGF-like domain-containing protein</fullName>
    </recommendedName>
</protein>
<proteinExistence type="predicted"/>
<keyword evidence="4 5" id="KW-1015">Disulfide bond</keyword>
<dbReference type="AlphaFoldDB" id="C3YT62"/>
<dbReference type="InterPro" id="IPR002049">
    <property type="entry name" value="LE_dom"/>
</dbReference>
<name>C3YT62_BRAFL</name>
<feature type="domain" description="EGF-like" evidence="6">
    <location>
        <begin position="11"/>
        <end position="41"/>
    </location>
</feature>
<evidence type="ECO:0000256" key="5">
    <source>
        <dbReference type="PROSITE-ProRule" id="PRU00076"/>
    </source>
</evidence>
<feature type="disulfide bond" evidence="5">
    <location>
        <begin position="31"/>
        <end position="40"/>
    </location>
</feature>
<dbReference type="Gene3D" id="2.170.300.10">
    <property type="entry name" value="Tie2 ligand-binding domain superfamily"/>
    <property type="match status" value="1"/>
</dbReference>
<organism>
    <name type="scientific">Branchiostoma floridae</name>
    <name type="common">Florida lancelet</name>
    <name type="synonym">Amphioxus</name>
    <dbReference type="NCBI Taxonomy" id="7739"/>
    <lineage>
        <taxon>Eukaryota</taxon>
        <taxon>Metazoa</taxon>
        <taxon>Chordata</taxon>
        <taxon>Cephalochordata</taxon>
        <taxon>Leptocardii</taxon>
        <taxon>Amphioxiformes</taxon>
        <taxon>Branchiostomatidae</taxon>
        <taxon>Branchiostoma</taxon>
    </lineage>
</organism>
<accession>C3YT62</accession>
<dbReference type="eggNOG" id="KOG1218">
    <property type="taxonomic scope" value="Eukaryota"/>
</dbReference>
<keyword evidence="3" id="KW-0677">Repeat</keyword>
<dbReference type="EMBL" id="GG666551">
    <property type="protein sequence ID" value="EEN56429.1"/>
    <property type="molecule type" value="Genomic_DNA"/>
</dbReference>
<evidence type="ECO:0000256" key="1">
    <source>
        <dbReference type="ARBA" id="ARBA00022536"/>
    </source>
</evidence>
<feature type="non-terminal residue" evidence="7">
    <location>
        <position position="1"/>
    </location>
</feature>